<evidence type="ECO:0000259" key="1">
    <source>
        <dbReference type="Pfam" id="PF13175"/>
    </source>
</evidence>
<dbReference type="Proteomes" id="UP001187859">
    <property type="component" value="Unassembled WGS sequence"/>
</dbReference>
<evidence type="ECO:0000313" key="3">
    <source>
        <dbReference type="Proteomes" id="UP001187859"/>
    </source>
</evidence>
<dbReference type="InterPro" id="IPR051396">
    <property type="entry name" value="Bact_Antivir_Def_Nuclease"/>
</dbReference>
<gene>
    <name evidence="2" type="ORF">QM089_01575</name>
</gene>
<organism evidence="2 3">
    <name type="scientific">Shewanella xiamenensis</name>
    <dbReference type="NCBI Taxonomy" id="332186"/>
    <lineage>
        <taxon>Bacteria</taxon>
        <taxon>Pseudomonadati</taxon>
        <taxon>Pseudomonadota</taxon>
        <taxon>Gammaproteobacteria</taxon>
        <taxon>Alteromonadales</taxon>
        <taxon>Shewanellaceae</taxon>
        <taxon>Shewanella</taxon>
    </lineage>
</organism>
<dbReference type="Pfam" id="PF13175">
    <property type="entry name" value="AAA_15"/>
    <property type="match status" value="1"/>
</dbReference>
<sequence length="347" mass="40007">MKLLYGNLFDVTELEYEFKLNSKTNKLNLQSFSLICDYGLFFKIYNENGSYKLNSDILDVKALSNSRKDIVEELDLNSLTFGVVAKYSYFRGGILCVNPFSKFISTIVKVCTNDFLKVFYGDKISHVSPLRAFPQRYYLLDKTILRTQINTSDGNELAEVLKKRSDILKKINTLFAKFELLIKVVNVNNIIHRIIVVQNNVDLEITDVGFGISQVLPILVQAYLSPRGALVIIEQPEIHLHPNMQAWLIDALINISLTEGKYFLIETHSEPVIRRIRRRIAEIEHPLNHDNVIIYNVQRNELSDSSELKCLDINEHGDVKWPKGFLDTEMDDMLSIQQSKMNKMRGR</sequence>
<accession>A0AAE4TJ81</accession>
<feature type="domain" description="Endonuclease GajA/Old nuclease/RecF-like AAA" evidence="1">
    <location>
        <begin position="155"/>
        <end position="271"/>
    </location>
</feature>
<dbReference type="InterPro" id="IPR041685">
    <property type="entry name" value="AAA_GajA/Old/RecF-like"/>
</dbReference>
<dbReference type="EMBL" id="JASGOQ010000001">
    <property type="protein sequence ID" value="MDV5388987.1"/>
    <property type="molecule type" value="Genomic_DNA"/>
</dbReference>
<evidence type="ECO:0000313" key="2">
    <source>
        <dbReference type="EMBL" id="MDV5388987.1"/>
    </source>
</evidence>
<dbReference type="InterPro" id="IPR027417">
    <property type="entry name" value="P-loop_NTPase"/>
</dbReference>
<proteinExistence type="predicted"/>
<name>A0AAE4TJ81_9GAMM</name>
<dbReference type="PANTHER" id="PTHR43581">
    <property type="entry name" value="ATP/GTP PHOSPHATASE"/>
    <property type="match status" value="1"/>
</dbReference>
<dbReference type="PANTHER" id="PTHR43581:SF2">
    <property type="entry name" value="EXCINUCLEASE ATPASE SUBUNIT"/>
    <property type="match status" value="1"/>
</dbReference>
<dbReference type="SUPFAM" id="SSF52540">
    <property type="entry name" value="P-loop containing nucleoside triphosphate hydrolases"/>
    <property type="match status" value="1"/>
</dbReference>
<dbReference type="RefSeq" id="WP_317519397.1">
    <property type="nucleotide sequence ID" value="NZ_JASGOQ010000001.1"/>
</dbReference>
<reference evidence="2" key="1">
    <citation type="submission" date="2023-05" db="EMBL/GenBank/DDBJ databases">
        <title>Colonisation of extended spectrum b-lactamase- and carbapenemase-producing bacteria on hospital surfaces from low- and middle-income countries.</title>
        <authorList>
            <person name="Nieto-Rosado M."/>
            <person name="Sands K."/>
            <person name="Iregbu K."/>
            <person name="Zahra R."/>
            <person name="Mazarati J.B."/>
            <person name="Mehtar S."/>
            <person name="Barnards-Group B."/>
            <person name="Walsh T.R."/>
        </authorList>
    </citation>
    <scope>NUCLEOTIDE SEQUENCE</scope>
    <source>
        <strain evidence="2">PP-E493</strain>
    </source>
</reference>
<dbReference type="AlphaFoldDB" id="A0AAE4TJ81"/>
<comment type="caution">
    <text evidence="2">The sequence shown here is derived from an EMBL/GenBank/DDBJ whole genome shotgun (WGS) entry which is preliminary data.</text>
</comment>
<dbReference type="Gene3D" id="3.40.50.300">
    <property type="entry name" value="P-loop containing nucleotide triphosphate hydrolases"/>
    <property type="match status" value="1"/>
</dbReference>
<protein>
    <submittedName>
        <fullName evidence="2">AAA family ATPase</fullName>
    </submittedName>
</protein>